<evidence type="ECO:0000256" key="1">
    <source>
        <dbReference type="SAM" id="Phobius"/>
    </source>
</evidence>
<dbReference type="Proteomes" id="UP000291084">
    <property type="component" value="Chromosome 1"/>
</dbReference>
<gene>
    <name evidence="2" type="primary">Vigan.01G009800</name>
    <name evidence="2" type="ORF">VIGAN_01009800</name>
</gene>
<feature type="transmembrane region" description="Helical" evidence="1">
    <location>
        <begin position="32"/>
        <end position="55"/>
    </location>
</feature>
<reference evidence="2 3" key="1">
    <citation type="journal article" date="2015" name="Sci. Rep.">
        <title>The power of single molecule real-time sequencing technology in the de novo assembly of a eukaryotic genome.</title>
        <authorList>
            <person name="Sakai H."/>
            <person name="Naito K."/>
            <person name="Ogiso-Tanaka E."/>
            <person name="Takahashi Y."/>
            <person name="Iseki K."/>
            <person name="Muto C."/>
            <person name="Satou K."/>
            <person name="Teruya K."/>
            <person name="Shiroma A."/>
            <person name="Shimoji M."/>
            <person name="Hirano T."/>
            <person name="Itoh T."/>
            <person name="Kaga A."/>
            <person name="Tomooka N."/>
        </authorList>
    </citation>
    <scope>NUCLEOTIDE SEQUENCE [LARGE SCALE GENOMIC DNA]</scope>
    <source>
        <strain evidence="3">cv. Shumari</strain>
    </source>
</reference>
<keyword evidence="1" id="KW-1133">Transmembrane helix</keyword>
<keyword evidence="1" id="KW-0812">Transmembrane</keyword>
<keyword evidence="3" id="KW-1185">Reference proteome</keyword>
<evidence type="ECO:0000313" key="2">
    <source>
        <dbReference type="EMBL" id="BAT72672.1"/>
    </source>
</evidence>
<feature type="transmembrane region" description="Helical" evidence="1">
    <location>
        <begin position="75"/>
        <end position="98"/>
    </location>
</feature>
<evidence type="ECO:0000313" key="3">
    <source>
        <dbReference type="Proteomes" id="UP000291084"/>
    </source>
</evidence>
<sequence>MMICIILYYIYIYIYIEREREREREREGSDQLCISLLCALYASVITFSLHFSFLLSLHQLLMLYNYTIQDFRKQIWLHQWIMILVMASTLDACGCWTLRVICLSMA</sequence>
<protein>
    <submittedName>
        <fullName evidence="2">Uncharacterized protein</fullName>
    </submittedName>
</protein>
<accession>A0A0S3QWE9</accession>
<proteinExistence type="predicted"/>
<dbReference type="AlphaFoldDB" id="A0A0S3QWE9"/>
<organism evidence="2 3">
    <name type="scientific">Vigna angularis var. angularis</name>
    <dbReference type="NCBI Taxonomy" id="157739"/>
    <lineage>
        <taxon>Eukaryota</taxon>
        <taxon>Viridiplantae</taxon>
        <taxon>Streptophyta</taxon>
        <taxon>Embryophyta</taxon>
        <taxon>Tracheophyta</taxon>
        <taxon>Spermatophyta</taxon>
        <taxon>Magnoliopsida</taxon>
        <taxon>eudicotyledons</taxon>
        <taxon>Gunneridae</taxon>
        <taxon>Pentapetalae</taxon>
        <taxon>rosids</taxon>
        <taxon>fabids</taxon>
        <taxon>Fabales</taxon>
        <taxon>Fabaceae</taxon>
        <taxon>Papilionoideae</taxon>
        <taxon>50 kb inversion clade</taxon>
        <taxon>NPAAA clade</taxon>
        <taxon>indigoferoid/millettioid clade</taxon>
        <taxon>Phaseoleae</taxon>
        <taxon>Vigna</taxon>
    </lineage>
</organism>
<keyword evidence="1" id="KW-0472">Membrane</keyword>
<dbReference type="EMBL" id="AP015034">
    <property type="protein sequence ID" value="BAT72672.1"/>
    <property type="molecule type" value="Genomic_DNA"/>
</dbReference>
<name>A0A0S3QWE9_PHAAN</name>